<evidence type="ECO:0000256" key="1">
    <source>
        <dbReference type="SAM" id="Phobius"/>
    </source>
</evidence>
<keyword evidence="1" id="KW-1133">Transmembrane helix</keyword>
<name>A0A1G1WNL8_9BACT</name>
<comment type="caution">
    <text evidence="2">The sequence shown here is derived from an EMBL/GenBank/DDBJ whole genome shotgun (WGS) entry which is preliminary data.</text>
</comment>
<dbReference type="InterPro" id="IPR043716">
    <property type="entry name" value="DUF5657"/>
</dbReference>
<evidence type="ECO:0000313" key="2">
    <source>
        <dbReference type="EMBL" id="OGY28950.1"/>
    </source>
</evidence>
<feature type="transmembrane region" description="Helical" evidence="1">
    <location>
        <begin position="18"/>
        <end position="39"/>
    </location>
</feature>
<keyword evidence="1" id="KW-0812">Transmembrane</keyword>
<dbReference type="AlphaFoldDB" id="A0A1G1WNL8"/>
<evidence type="ECO:0000313" key="3">
    <source>
        <dbReference type="Proteomes" id="UP000178068"/>
    </source>
</evidence>
<protein>
    <submittedName>
        <fullName evidence="2">Uncharacterized protein</fullName>
    </submittedName>
</protein>
<organism evidence="2 3">
    <name type="scientific">Candidatus Woykebacteria bacterium RIFCSPHIGHO2_12_FULL_45_10</name>
    <dbReference type="NCBI Taxonomy" id="1802603"/>
    <lineage>
        <taxon>Bacteria</taxon>
        <taxon>Candidatus Woykeibacteriota</taxon>
    </lineage>
</organism>
<sequence length="79" mass="8942">MIELDLINFTFGNDTVHLLAKVVFLAFLAIYTIFSLLILRQVTVMNKTLETIMSKPIHLLAELHFLASLAVLAATLFFF</sequence>
<feature type="transmembrane region" description="Helical" evidence="1">
    <location>
        <begin position="59"/>
        <end position="78"/>
    </location>
</feature>
<keyword evidence="1" id="KW-0472">Membrane</keyword>
<dbReference type="Proteomes" id="UP000178068">
    <property type="component" value="Unassembled WGS sequence"/>
</dbReference>
<dbReference type="EMBL" id="MHCZ01000045">
    <property type="protein sequence ID" value="OGY28950.1"/>
    <property type="molecule type" value="Genomic_DNA"/>
</dbReference>
<accession>A0A1G1WNL8</accession>
<dbReference type="Pfam" id="PF18901">
    <property type="entry name" value="DUF5657"/>
    <property type="match status" value="1"/>
</dbReference>
<dbReference type="STRING" id="1802603.A3F35_02415"/>
<gene>
    <name evidence="2" type="ORF">A3F35_02415</name>
</gene>
<reference evidence="2 3" key="1">
    <citation type="journal article" date="2016" name="Nat. Commun.">
        <title>Thousands of microbial genomes shed light on interconnected biogeochemical processes in an aquifer system.</title>
        <authorList>
            <person name="Anantharaman K."/>
            <person name="Brown C.T."/>
            <person name="Hug L.A."/>
            <person name="Sharon I."/>
            <person name="Castelle C.J."/>
            <person name="Probst A.J."/>
            <person name="Thomas B.C."/>
            <person name="Singh A."/>
            <person name="Wilkins M.J."/>
            <person name="Karaoz U."/>
            <person name="Brodie E.L."/>
            <person name="Williams K.H."/>
            <person name="Hubbard S.S."/>
            <person name="Banfield J.F."/>
        </authorList>
    </citation>
    <scope>NUCLEOTIDE SEQUENCE [LARGE SCALE GENOMIC DNA]</scope>
</reference>
<proteinExistence type="predicted"/>